<evidence type="ECO:0000313" key="3">
    <source>
        <dbReference type="Proteomes" id="UP000236311"/>
    </source>
</evidence>
<keyword evidence="1" id="KW-0812">Transmembrane</keyword>
<keyword evidence="1" id="KW-0472">Membrane</keyword>
<accession>A0A2K4ZG67</accession>
<dbReference type="AlphaFoldDB" id="A0A2K4ZG67"/>
<dbReference type="Proteomes" id="UP000236311">
    <property type="component" value="Unassembled WGS sequence"/>
</dbReference>
<feature type="transmembrane region" description="Helical" evidence="1">
    <location>
        <begin position="72"/>
        <end position="99"/>
    </location>
</feature>
<feature type="transmembrane region" description="Helical" evidence="1">
    <location>
        <begin position="120"/>
        <end position="144"/>
    </location>
</feature>
<proteinExistence type="predicted"/>
<name>A0A2K4ZG67_9FIRM</name>
<reference evidence="2 3" key="1">
    <citation type="submission" date="2018-01" db="EMBL/GenBank/DDBJ databases">
        <authorList>
            <person name="Gaut B.S."/>
            <person name="Morton B.R."/>
            <person name="Clegg M.T."/>
            <person name="Duvall M.R."/>
        </authorList>
    </citation>
    <scope>NUCLEOTIDE SEQUENCE [LARGE SCALE GENOMIC DNA]</scope>
    <source>
        <strain evidence="2">GP69</strain>
    </source>
</reference>
<evidence type="ECO:0000313" key="2">
    <source>
        <dbReference type="EMBL" id="SOY29432.1"/>
    </source>
</evidence>
<evidence type="ECO:0000256" key="1">
    <source>
        <dbReference type="SAM" id="Phobius"/>
    </source>
</evidence>
<gene>
    <name evidence="2" type="ORF">AMURIS_02147</name>
</gene>
<sequence>MGMWKESGKFFPPGYPYEEERKMTFFLLGLGSALSLRFFGSLHNASESLYYVDRIRGRTVRPGALAESFLELAWGYAGMFLPLYLFLGGMMLYHYFYYYRDGRSIYLMRRLPERGELWKSCVRAPLLGMAAGAVVMAALFLLYYGSYRLLIPAECMPRLW</sequence>
<organism evidence="2 3">
    <name type="scientific">Acetatifactor muris</name>
    <dbReference type="NCBI Taxonomy" id="879566"/>
    <lineage>
        <taxon>Bacteria</taxon>
        <taxon>Bacillati</taxon>
        <taxon>Bacillota</taxon>
        <taxon>Clostridia</taxon>
        <taxon>Lachnospirales</taxon>
        <taxon>Lachnospiraceae</taxon>
        <taxon>Acetatifactor</taxon>
    </lineage>
</organism>
<protein>
    <submittedName>
        <fullName evidence="2">Uncharacterized protein</fullName>
    </submittedName>
</protein>
<keyword evidence="3" id="KW-1185">Reference proteome</keyword>
<dbReference type="EMBL" id="OFSM01000010">
    <property type="protein sequence ID" value="SOY29432.1"/>
    <property type="molecule type" value="Genomic_DNA"/>
</dbReference>
<keyword evidence="1" id="KW-1133">Transmembrane helix</keyword>